<dbReference type="SUPFAM" id="SSF57756">
    <property type="entry name" value="Retrovirus zinc finger-like domains"/>
    <property type="match status" value="1"/>
</dbReference>
<dbReference type="GO" id="GO:0008270">
    <property type="term" value="F:zinc ion binding"/>
    <property type="evidence" value="ECO:0007669"/>
    <property type="project" value="UniProtKB-KW"/>
</dbReference>
<dbReference type="SMART" id="SM00343">
    <property type="entry name" value="ZnF_C2HC"/>
    <property type="match status" value="1"/>
</dbReference>
<dbReference type="Pfam" id="PF00098">
    <property type="entry name" value="zf-CCHC"/>
    <property type="match status" value="1"/>
</dbReference>
<dbReference type="PROSITE" id="PS50158">
    <property type="entry name" value="ZF_CCHC"/>
    <property type="match status" value="1"/>
</dbReference>
<dbReference type="InterPro" id="IPR049012">
    <property type="entry name" value="Mutator_transp_dom"/>
</dbReference>
<dbReference type="Proteomes" id="UP000801492">
    <property type="component" value="Unassembled WGS sequence"/>
</dbReference>
<feature type="domain" description="CCHC-type" evidence="3">
    <location>
        <begin position="612"/>
        <end position="627"/>
    </location>
</feature>
<feature type="compositionally biased region" description="Basic and acidic residues" evidence="2">
    <location>
        <begin position="352"/>
        <end position="364"/>
    </location>
</feature>
<protein>
    <recommendedName>
        <fullName evidence="3">CCHC-type domain-containing protein</fullName>
    </recommendedName>
</protein>
<name>A0A8K0G3M9_IGNLU</name>
<feature type="region of interest" description="Disordered" evidence="2">
    <location>
        <begin position="572"/>
        <end position="591"/>
    </location>
</feature>
<dbReference type="OrthoDB" id="6503602at2759"/>
<keyword evidence="1" id="KW-0862">Zinc</keyword>
<dbReference type="AlphaFoldDB" id="A0A8K0G3M9"/>
<sequence length="790" mass="90241">MNAMEDELYLVNDPVHTRGVKCWVAYNMASVKDVFLSLNRRNLYLLRLNNLEIYVLQGAVNGGVGNTHINKLLTAMDIPEVNCHTYRRHEHEVIGGVENIARESQLPKDHDCRLNFVGSAKAMEPHAAVLLTKDHPILSECNIETGILIADNDSSSVCVARAANDHEILKQSDKNHTSKGVVSELYKINEISMAQAIKNILYHAFNHHHDCGTWCGYKSNPESYQLTNIGDGFKDENLFEALKFVFNNLALKSCQFVSGASSNPNESLNAMIPIQIAVAKNDNYLVEEAIENMCPMVLGLFVKRMELDWTTQFPTPQQNVKAERMNRLLVERGRAIISDSELNKMRQKKNRKTDMEQNSEKEFETFMESQQSKDGSAEPAKVPTSDVSLQNNNLATSIEDDVRNFNVMPDLSKSINNFDGERDWDRAQNWLEKLKRTANTRPHVSAFQTAQSHVYGATKYWLRGRSSEVTNWRTFEAAFIRTFIFEETKTNLWTKMQQRKQQTNESINIYSHKKVALCKALRLPFEKTKDQVAVGLLSAEVFAFILSKRNEDEDELFKDVVSYERVSRGRRGKINKRKDGHEKRRNMGKGSEATASSVKCFNCHQRRMKGSCYNCGSTDHLMNNCTQRRRSVRHTLSVSDEAWVEQVPTSQDQGPPRTALILDTTPAKPLVLPIYLEHSDNFKICTSSVVDFVPDEAIPFDCLLGRNFITSRRAKVSFEGNNVNVEVSKNDSNFIDEFENNNSKRVFDIGTGEESWIYQFDPELGQSRVWVFECEERPTKVRKLRSVKRK</sequence>
<organism evidence="4 5">
    <name type="scientific">Ignelater luminosus</name>
    <name type="common">Cucubano</name>
    <name type="synonym">Pyrophorus luminosus</name>
    <dbReference type="NCBI Taxonomy" id="2038154"/>
    <lineage>
        <taxon>Eukaryota</taxon>
        <taxon>Metazoa</taxon>
        <taxon>Ecdysozoa</taxon>
        <taxon>Arthropoda</taxon>
        <taxon>Hexapoda</taxon>
        <taxon>Insecta</taxon>
        <taxon>Pterygota</taxon>
        <taxon>Neoptera</taxon>
        <taxon>Endopterygota</taxon>
        <taxon>Coleoptera</taxon>
        <taxon>Polyphaga</taxon>
        <taxon>Elateriformia</taxon>
        <taxon>Elateroidea</taxon>
        <taxon>Elateridae</taxon>
        <taxon>Agrypninae</taxon>
        <taxon>Pyrophorini</taxon>
        <taxon>Ignelater</taxon>
    </lineage>
</organism>
<evidence type="ECO:0000313" key="4">
    <source>
        <dbReference type="EMBL" id="KAF2884669.1"/>
    </source>
</evidence>
<evidence type="ECO:0000256" key="2">
    <source>
        <dbReference type="SAM" id="MobiDB-lite"/>
    </source>
</evidence>
<dbReference type="InterPro" id="IPR036875">
    <property type="entry name" value="Znf_CCHC_sf"/>
</dbReference>
<dbReference type="GO" id="GO:0003676">
    <property type="term" value="F:nucleic acid binding"/>
    <property type="evidence" value="ECO:0007669"/>
    <property type="project" value="InterPro"/>
</dbReference>
<evidence type="ECO:0000259" key="3">
    <source>
        <dbReference type="PROSITE" id="PS50158"/>
    </source>
</evidence>
<dbReference type="EMBL" id="VTPC01090144">
    <property type="protein sequence ID" value="KAF2884669.1"/>
    <property type="molecule type" value="Genomic_DNA"/>
</dbReference>
<dbReference type="Pfam" id="PF20700">
    <property type="entry name" value="Mutator"/>
    <property type="match status" value="1"/>
</dbReference>
<evidence type="ECO:0000256" key="1">
    <source>
        <dbReference type="PROSITE-ProRule" id="PRU00047"/>
    </source>
</evidence>
<comment type="caution">
    <text evidence="4">The sequence shown here is derived from an EMBL/GenBank/DDBJ whole genome shotgun (WGS) entry which is preliminary data.</text>
</comment>
<keyword evidence="5" id="KW-1185">Reference proteome</keyword>
<reference evidence="4" key="1">
    <citation type="submission" date="2019-08" db="EMBL/GenBank/DDBJ databases">
        <title>The genome of the North American firefly Photinus pyralis.</title>
        <authorList>
            <consortium name="Photinus pyralis genome working group"/>
            <person name="Fallon T.R."/>
            <person name="Sander Lower S.E."/>
            <person name="Weng J.-K."/>
        </authorList>
    </citation>
    <scope>NUCLEOTIDE SEQUENCE</scope>
    <source>
        <strain evidence="4">TRF0915ILg1</strain>
        <tissue evidence="4">Whole body</tissue>
    </source>
</reference>
<gene>
    <name evidence="4" type="ORF">ILUMI_21504</name>
</gene>
<accession>A0A8K0G3M9</accession>
<feature type="region of interest" description="Disordered" evidence="2">
    <location>
        <begin position="343"/>
        <end position="387"/>
    </location>
</feature>
<keyword evidence="1" id="KW-0479">Metal-binding</keyword>
<proteinExistence type="predicted"/>
<keyword evidence="1" id="KW-0863">Zinc-finger</keyword>
<dbReference type="InterPro" id="IPR001878">
    <property type="entry name" value="Znf_CCHC"/>
</dbReference>
<evidence type="ECO:0000313" key="5">
    <source>
        <dbReference type="Proteomes" id="UP000801492"/>
    </source>
</evidence>